<name>A0A8R7P5F4_TRIUA</name>
<reference evidence="2" key="1">
    <citation type="journal article" date="2013" name="Nature">
        <title>Draft genome of the wheat A-genome progenitor Triticum urartu.</title>
        <authorList>
            <person name="Ling H.Q."/>
            <person name="Zhao S."/>
            <person name="Liu D."/>
            <person name="Wang J."/>
            <person name="Sun H."/>
            <person name="Zhang C."/>
            <person name="Fan H."/>
            <person name="Li D."/>
            <person name="Dong L."/>
            <person name="Tao Y."/>
            <person name="Gao C."/>
            <person name="Wu H."/>
            <person name="Li Y."/>
            <person name="Cui Y."/>
            <person name="Guo X."/>
            <person name="Zheng S."/>
            <person name="Wang B."/>
            <person name="Yu K."/>
            <person name="Liang Q."/>
            <person name="Yang W."/>
            <person name="Lou X."/>
            <person name="Chen J."/>
            <person name="Feng M."/>
            <person name="Jian J."/>
            <person name="Zhang X."/>
            <person name="Luo G."/>
            <person name="Jiang Y."/>
            <person name="Liu J."/>
            <person name="Wang Z."/>
            <person name="Sha Y."/>
            <person name="Zhang B."/>
            <person name="Wu H."/>
            <person name="Tang D."/>
            <person name="Shen Q."/>
            <person name="Xue P."/>
            <person name="Zou S."/>
            <person name="Wang X."/>
            <person name="Liu X."/>
            <person name="Wang F."/>
            <person name="Yang Y."/>
            <person name="An X."/>
            <person name="Dong Z."/>
            <person name="Zhang K."/>
            <person name="Zhang X."/>
            <person name="Luo M.C."/>
            <person name="Dvorak J."/>
            <person name="Tong Y."/>
            <person name="Wang J."/>
            <person name="Yang H."/>
            <person name="Li Z."/>
            <person name="Wang D."/>
            <person name="Zhang A."/>
            <person name="Wang J."/>
        </authorList>
    </citation>
    <scope>NUCLEOTIDE SEQUENCE</scope>
    <source>
        <strain evidence="2">cv. G1812</strain>
    </source>
</reference>
<evidence type="ECO:0000313" key="1">
    <source>
        <dbReference type="EnsemblPlants" id="TuG1812G0100000481.01.T01.cds340610"/>
    </source>
</evidence>
<reference evidence="1" key="2">
    <citation type="submission" date="2018-03" db="EMBL/GenBank/DDBJ databases">
        <title>The Triticum urartu genome reveals the dynamic nature of wheat genome evolution.</title>
        <authorList>
            <person name="Ling H."/>
            <person name="Ma B."/>
            <person name="Shi X."/>
            <person name="Liu H."/>
            <person name="Dong L."/>
            <person name="Sun H."/>
            <person name="Cao Y."/>
            <person name="Gao Q."/>
            <person name="Zheng S."/>
            <person name="Li Y."/>
            <person name="Yu Y."/>
            <person name="Du H."/>
            <person name="Qi M."/>
            <person name="Li Y."/>
            <person name="Yu H."/>
            <person name="Cui Y."/>
            <person name="Wang N."/>
            <person name="Chen C."/>
            <person name="Wu H."/>
            <person name="Zhao Y."/>
            <person name="Zhang J."/>
            <person name="Li Y."/>
            <person name="Zhou W."/>
            <person name="Zhang B."/>
            <person name="Hu W."/>
            <person name="Eijk M."/>
            <person name="Tang J."/>
            <person name="Witsenboer H."/>
            <person name="Zhao S."/>
            <person name="Li Z."/>
            <person name="Zhang A."/>
            <person name="Wang D."/>
            <person name="Liang C."/>
        </authorList>
    </citation>
    <scope>NUCLEOTIDE SEQUENCE [LARGE SCALE GENOMIC DNA]</scope>
    <source>
        <strain evidence="1">cv. G1812</strain>
    </source>
</reference>
<evidence type="ECO:0000313" key="2">
    <source>
        <dbReference type="Proteomes" id="UP000015106"/>
    </source>
</evidence>
<proteinExistence type="predicted"/>
<dbReference type="Gramene" id="TuG1812G0100000481.01.T01">
    <property type="protein sequence ID" value="TuG1812G0100000481.01.T01.cds340610"/>
    <property type="gene ID" value="TuG1812G0100000481.01"/>
</dbReference>
<dbReference type="AlphaFoldDB" id="A0A8R7P5F4"/>
<sequence length="126" mass="14049">MTSGPERRFVTTCTKSVGGVGEIRTMCLMNFFLHDRGVELTKSRAALAPKLWPTRMTGLFSFFLGKSLKKTLILFFKSESNLELRIPEIITLCLLIPVNPSPLVLIAGLGVGIADVARIRVNWTRR</sequence>
<accession>A0A8R7P5F4</accession>
<keyword evidence="2" id="KW-1185">Reference proteome</keyword>
<dbReference type="EnsemblPlants" id="TuG1812G0100000481.01.T01">
    <property type="protein sequence ID" value="TuG1812G0100000481.01.T01.cds340610"/>
    <property type="gene ID" value="TuG1812G0100000481.01"/>
</dbReference>
<reference evidence="1" key="3">
    <citation type="submission" date="2022-06" db="UniProtKB">
        <authorList>
            <consortium name="EnsemblPlants"/>
        </authorList>
    </citation>
    <scope>IDENTIFICATION</scope>
</reference>
<organism evidence="1 2">
    <name type="scientific">Triticum urartu</name>
    <name type="common">Red wild einkorn</name>
    <name type="synonym">Crithodium urartu</name>
    <dbReference type="NCBI Taxonomy" id="4572"/>
    <lineage>
        <taxon>Eukaryota</taxon>
        <taxon>Viridiplantae</taxon>
        <taxon>Streptophyta</taxon>
        <taxon>Embryophyta</taxon>
        <taxon>Tracheophyta</taxon>
        <taxon>Spermatophyta</taxon>
        <taxon>Magnoliopsida</taxon>
        <taxon>Liliopsida</taxon>
        <taxon>Poales</taxon>
        <taxon>Poaceae</taxon>
        <taxon>BOP clade</taxon>
        <taxon>Pooideae</taxon>
        <taxon>Triticodae</taxon>
        <taxon>Triticeae</taxon>
        <taxon>Triticinae</taxon>
        <taxon>Triticum</taxon>
    </lineage>
</organism>
<dbReference type="Proteomes" id="UP000015106">
    <property type="component" value="Chromosome 1"/>
</dbReference>
<dbReference type="Gramene" id="TuG1812G0100000481.01.T02">
    <property type="protein sequence ID" value="TuG1812G0100000481.01.T02.cds340609"/>
    <property type="gene ID" value="TuG1812G0100000481.01"/>
</dbReference>
<protein>
    <submittedName>
        <fullName evidence="1">Uncharacterized protein</fullName>
    </submittedName>
</protein>
<dbReference type="EnsemblPlants" id="TuG1812G0100000481.01.T02">
    <property type="protein sequence ID" value="TuG1812G0100000481.01.T02.cds340609"/>
    <property type="gene ID" value="TuG1812G0100000481.01"/>
</dbReference>